<dbReference type="AlphaFoldDB" id="A0A1S1HQ35"/>
<name>A0A1S1HQ35_PROST</name>
<reference evidence="1 2" key="1">
    <citation type="submission" date="2016-03" db="EMBL/GenBank/DDBJ databases">
        <title>Genome sequence of Providencia stuartii strain, isolated from the salivary glands of larval Lucilia sericata.</title>
        <authorList>
            <person name="Yuan Y."/>
            <person name="Zhang Y."/>
            <person name="Fu S."/>
            <person name="Crippen T.L."/>
            <person name="Visi D."/>
            <person name="Benbow M.E."/>
            <person name="Allen M."/>
            <person name="Tomberlin J.K."/>
            <person name="Sze S.-H."/>
            <person name="Tarone A.M."/>
        </authorList>
    </citation>
    <scope>NUCLEOTIDE SEQUENCE [LARGE SCALE GENOMIC DNA]</scope>
    <source>
        <strain evidence="1 2">Crippen</strain>
    </source>
</reference>
<sequence>MVKQRPPDRLDLEAPFIKGGMDMRDKAETEAGQVAVPCEDVKLDKTEITTHKCDRVPAASLACTRTAKITWEEVDDWVDGEMTVLHP</sequence>
<dbReference type="EMBL" id="LVIE01000225">
    <property type="protein sequence ID" value="OHT22480.1"/>
    <property type="molecule type" value="Genomic_DNA"/>
</dbReference>
<keyword evidence="2" id="KW-1185">Reference proteome</keyword>
<proteinExistence type="predicted"/>
<evidence type="ECO:0000313" key="2">
    <source>
        <dbReference type="Proteomes" id="UP000179588"/>
    </source>
</evidence>
<gene>
    <name evidence="1" type="ORF">A3Q29_21865</name>
</gene>
<comment type="caution">
    <text evidence="1">The sequence shown here is derived from an EMBL/GenBank/DDBJ whole genome shotgun (WGS) entry which is preliminary data.</text>
</comment>
<dbReference type="Proteomes" id="UP000179588">
    <property type="component" value="Unassembled WGS sequence"/>
</dbReference>
<protein>
    <submittedName>
        <fullName evidence="1">Uncharacterized protein</fullName>
    </submittedName>
</protein>
<accession>A0A1S1HQ35</accession>
<organism evidence="1 2">
    <name type="scientific">Providencia stuartii</name>
    <dbReference type="NCBI Taxonomy" id="588"/>
    <lineage>
        <taxon>Bacteria</taxon>
        <taxon>Pseudomonadati</taxon>
        <taxon>Pseudomonadota</taxon>
        <taxon>Gammaproteobacteria</taxon>
        <taxon>Enterobacterales</taxon>
        <taxon>Morganellaceae</taxon>
        <taxon>Providencia</taxon>
    </lineage>
</organism>
<evidence type="ECO:0000313" key="1">
    <source>
        <dbReference type="EMBL" id="OHT22480.1"/>
    </source>
</evidence>